<keyword evidence="3" id="KW-1185">Reference proteome</keyword>
<sequence>MSAIKNFFGSSGKTKAGNSKSKTDSDAPGKDAQNVIAAEGSSKSNRNLSISRSGRHKMKTKRRESVMKDDLYSAPPPTEGATGGCQARAPSSYNRNSGGAGGSTSCWEAEHTNSLRLHKSHAMSSRPTVV</sequence>
<comment type="caution">
    <text evidence="2">The sequence shown here is derived from an EMBL/GenBank/DDBJ whole genome shotgun (WGS) entry which is preliminary data.</text>
</comment>
<reference evidence="2" key="1">
    <citation type="journal article" date="2023" name="Mol. Biol. Evol.">
        <title>Third-Generation Sequencing Reveals the Adaptive Role of the Epigenome in Three Deep-Sea Polychaetes.</title>
        <authorList>
            <person name="Perez M."/>
            <person name="Aroh O."/>
            <person name="Sun Y."/>
            <person name="Lan Y."/>
            <person name="Juniper S.K."/>
            <person name="Young C.R."/>
            <person name="Angers B."/>
            <person name="Qian P.Y."/>
        </authorList>
    </citation>
    <scope>NUCLEOTIDE SEQUENCE</scope>
    <source>
        <strain evidence="2">R07B-5</strain>
    </source>
</reference>
<feature type="region of interest" description="Disordered" evidence="1">
    <location>
        <begin position="1"/>
        <end position="107"/>
    </location>
</feature>
<feature type="compositionally biased region" description="Basic residues" evidence="1">
    <location>
        <begin position="53"/>
        <end position="62"/>
    </location>
</feature>
<evidence type="ECO:0000256" key="1">
    <source>
        <dbReference type="SAM" id="MobiDB-lite"/>
    </source>
</evidence>
<dbReference type="Proteomes" id="UP001209878">
    <property type="component" value="Unassembled WGS sequence"/>
</dbReference>
<organism evidence="2 3">
    <name type="scientific">Ridgeia piscesae</name>
    <name type="common">Tubeworm</name>
    <dbReference type="NCBI Taxonomy" id="27915"/>
    <lineage>
        <taxon>Eukaryota</taxon>
        <taxon>Metazoa</taxon>
        <taxon>Spiralia</taxon>
        <taxon>Lophotrochozoa</taxon>
        <taxon>Annelida</taxon>
        <taxon>Polychaeta</taxon>
        <taxon>Sedentaria</taxon>
        <taxon>Canalipalpata</taxon>
        <taxon>Sabellida</taxon>
        <taxon>Siboglinidae</taxon>
        <taxon>Ridgeia</taxon>
    </lineage>
</organism>
<name>A0AAD9KWD2_RIDPI</name>
<dbReference type="EMBL" id="JAODUO010000563">
    <property type="protein sequence ID" value="KAK2178095.1"/>
    <property type="molecule type" value="Genomic_DNA"/>
</dbReference>
<feature type="compositionally biased region" description="Polar residues" evidence="1">
    <location>
        <begin position="41"/>
        <end position="52"/>
    </location>
</feature>
<evidence type="ECO:0000313" key="2">
    <source>
        <dbReference type="EMBL" id="KAK2178095.1"/>
    </source>
</evidence>
<feature type="compositionally biased region" description="Polar residues" evidence="1">
    <location>
        <begin position="8"/>
        <end position="20"/>
    </location>
</feature>
<dbReference type="AlphaFoldDB" id="A0AAD9KWD2"/>
<protein>
    <submittedName>
        <fullName evidence="2">Uncharacterized protein</fullName>
    </submittedName>
</protein>
<gene>
    <name evidence="2" type="ORF">NP493_563g04046</name>
</gene>
<evidence type="ECO:0000313" key="3">
    <source>
        <dbReference type="Proteomes" id="UP001209878"/>
    </source>
</evidence>
<proteinExistence type="predicted"/>
<accession>A0AAD9KWD2</accession>